<proteinExistence type="predicted"/>
<reference evidence="1" key="1">
    <citation type="journal article" date="2014" name="Front. Microbiol.">
        <title>High frequency of phylogenetically diverse reductive dehalogenase-homologous genes in deep subseafloor sedimentary metagenomes.</title>
        <authorList>
            <person name="Kawai M."/>
            <person name="Futagami T."/>
            <person name="Toyoda A."/>
            <person name="Takaki Y."/>
            <person name="Nishi S."/>
            <person name="Hori S."/>
            <person name="Arai W."/>
            <person name="Tsubouchi T."/>
            <person name="Morono Y."/>
            <person name="Uchiyama I."/>
            <person name="Ito T."/>
            <person name="Fujiyama A."/>
            <person name="Inagaki F."/>
            <person name="Takami H."/>
        </authorList>
    </citation>
    <scope>NUCLEOTIDE SEQUENCE</scope>
    <source>
        <strain evidence="1">Expedition CK06-06</strain>
    </source>
</reference>
<sequence length="56" mass="6373">RLIDILSENQGSSPELEKIQAKIEQGKYKVMGDKAQFSSFLNELVLYITSLIEDQN</sequence>
<dbReference type="EMBL" id="BARW01037390">
    <property type="protein sequence ID" value="GAJ24351.1"/>
    <property type="molecule type" value="Genomic_DNA"/>
</dbReference>
<dbReference type="AlphaFoldDB" id="X1VY82"/>
<name>X1VY82_9ZZZZ</name>
<comment type="caution">
    <text evidence="1">The sequence shown here is derived from an EMBL/GenBank/DDBJ whole genome shotgun (WGS) entry which is preliminary data.</text>
</comment>
<organism evidence="1">
    <name type="scientific">marine sediment metagenome</name>
    <dbReference type="NCBI Taxonomy" id="412755"/>
    <lineage>
        <taxon>unclassified sequences</taxon>
        <taxon>metagenomes</taxon>
        <taxon>ecological metagenomes</taxon>
    </lineage>
</organism>
<dbReference type="Pfam" id="PF19585">
    <property type="entry name" value="DUF6092"/>
    <property type="match status" value="1"/>
</dbReference>
<accession>X1VY82</accession>
<evidence type="ECO:0000313" key="1">
    <source>
        <dbReference type="EMBL" id="GAJ24351.1"/>
    </source>
</evidence>
<gene>
    <name evidence="1" type="ORF">S12H4_57739</name>
</gene>
<protein>
    <submittedName>
        <fullName evidence="1">Uncharacterized protein</fullName>
    </submittedName>
</protein>
<dbReference type="InterPro" id="IPR046074">
    <property type="entry name" value="DUF6092"/>
</dbReference>
<feature type="non-terminal residue" evidence="1">
    <location>
        <position position="1"/>
    </location>
</feature>